<keyword evidence="6" id="KW-0663">Pyridoxal phosphate</keyword>
<comment type="catalytic activity">
    <reaction evidence="7 8">
        <text>L-aspartate + 2-oxoglutarate = oxaloacetate + L-glutamate</text>
        <dbReference type="Rhea" id="RHEA:21824"/>
        <dbReference type="ChEBI" id="CHEBI:16452"/>
        <dbReference type="ChEBI" id="CHEBI:16810"/>
        <dbReference type="ChEBI" id="CHEBI:29985"/>
        <dbReference type="ChEBI" id="CHEBI:29991"/>
        <dbReference type="EC" id="2.6.1.1"/>
    </reaction>
</comment>
<evidence type="ECO:0000256" key="6">
    <source>
        <dbReference type="ARBA" id="ARBA00022898"/>
    </source>
</evidence>
<dbReference type="Pfam" id="PF00155">
    <property type="entry name" value="Aminotran_1_2"/>
    <property type="match status" value="1"/>
</dbReference>
<evidence type="ECO:0000256" key="8">
    <source>
        <dbReference type="RuleBase" id="RU000480"/>
    </source>
</evidence>
<evidence type="ECO:0000313" key="10">
    <source>
        <dbReference type="EMBL" id="RTG85232.1"/>
    </source>
</evidence>
<dbReference type="STRING" id="6184.A0A430QC02"/>
<keyword evidence="11" id="KW-1185">Reference proteome</keyword>
<evidence type="ECO:0000256" key="7">
    <source>
        <dbReference type="ARBA" id="ARBA00049185"/>
    </source>
</evidence>
<evidence type="ECO:0000259" key="9">
    <source>
        <dbReference type="Pfam" id="PF00155"/>
    </source>
</evidence>
<evidence type="ECO:0000256" key="2">
    <source>
        <dbReference type="ARBA" id="ARBA00007441"/>
    </source>
</evidence>
<organism evidence="10 11">
    <name type="scientific">Schistosoma bovis</name>
    <name type="common">Blood fluke</name>
    <dbReference type="NCBI Taxonomy" id="6184"/>
    <lineage>
        <taxon>Eukaryota</taxon>
        <taxon>Metazoa</taxon>
        <taxon>Spiralia</taxon>
        <taxon>Lophotrochozoa</taxon>
        <taxon>Platyhelminthes</taxon>
        <taxon>Trematoda</taxon>
        <taxon>Digenea</taxon>
        <taxon>Strigeidida</taxon>
        <taxon>Schistosomatoidea</taxon>
        <taxon>Schistosomatidae</taxon>
        <taxon>Schistosoma</taxon>
    </lineage>
</organism>
<dbReference type="InterPro" id="IPR004838">
    <property type="entry name" value="NHTrfase_class1_PyrdxlP-BS"/>
</dbReference>
<reference evidence="10 11" key="1">
    <citation type="journal article" date="2019" name="PLoS Pathog.">
        <title>Genome sequence of the bovine parasite Schistosoma bovis Tanzania.</title>
        <authorList>
            <person name="Oey H."/>
            <person name="Zakrzewski M."/>
            <person name="Gobert G."/>
            <person name="Gravermann K."/>
            <person name="Stoye J."/>
            <person name="Jones M."/>
            <person name="Mcmanus D."/>
            <person name="Krause L."/>
        </authorList>
    </citation>
    <scope>NUCLEOTIDE SEQUENCE [LARGE SCALE GENOMIC DNA]</scope>
    <source>
        <strain evidence="10 11">TAN1997</strain>
    </source>
</reference>
<keyword evidence="4 8" id="KW-0032">Aminotransferase</keyword>
<dbReference type="PANTHER" id="PTHR11879">
    <property type="entry name" value="ASPARTATE AMINOTRANSFERASE"/>
    <property type="match status" value="1"/>
</dbReference>
<dbReference type="Proteomes" id="UP000290809">
    <property type="component" value="Unassembled WGS sequence"/>
</dbReference>
<dbReference type="InterPro" id="IPR015422">
    <property type="entry name" value="PyrdxlP-dep_Trfase_small"/>
</dbReference>
<dbReference type="PROSITE" id="PS00105">
    <property type="entry name" value="AA_TRANSFER_CLASS_1"/>
    <property type="match status" value="1"/>
</dbReference>
<evidence type="ECO:0000313" key="11">
    <source>
        <dbReference type="Proteomes" id="UP000290809"/>
    </source>
</evidence>
<evidence type="ECO:0000256" key="3">
    <source>
        <dbReference type="ARBA" id="ARBA00011738"/>
    </source>
</evidence>
<dbReference type="GO" id="GO:0004069">
    <property type="term" value="F:L-aspartate:2-oxoglutarate aminotransferase activity"/>
    <property type="evidence" value="ECO:0007669"/>
    <property type="project" value="UniProtKB-EC"/>
</dbReference>
<dbReference type="SUPFAM" id="SSF53383">
    <property type="entry name" value="PLP-dependent transferases"/>
    <property type="match status" value="2"/>
</dbReference>
<accession>A0A430QC02</accession>
<dbReference type="InterPro" id="IPR015421">
    <property type="entry name" value="PyrdxlP-dep_Trfase_major"/>
</dbReference>
<comment type="subunit">
    <text evidence="3 8">Homodimer.</text>
</comment>
<dbReference type="PRINTS" id="PR00799">
    <property type="entry name" value="TRANSAMINASE"/>
</dbReference>
<keyword evidence="5 8" id="KW-0808">Transferase</keyword>
<evidence type="ECO:0000256" key="5">
    <source>
        <dbReference type="ARBA" id="ARBA00022679"/>
    </source>
</evidence>
<comment type="cofactor">
    <cofactor evidence="1">
        <name>pyridoxal 5'-phosphate</name>
        <dbReference type="ChEBI" id="CHEBI:597326"/>
    </cofactor>
</comment>
<evidence type="ECO:0000256" key="1">
    <source>
        <dbReference type="ARBA" id="ARBA00001933"/>
    </source>
</evidence>
<protein>
    <recommendedName>
        <fullName evidence="8">Aspartate aminotransferase</fullName>
        <ecNumber evidence="8">2.6.1.1</ecNumber>
    </recommendedName>
</protein>
<dbReference type="PANTHER" id="PTHR11879:SF22">
    <property type="entry name" value="ASPARTATE AMINOTRANSFERASE, MITOCHONDRIAL"/>
    <property type="match status" value="1"/>
</dbReference>
<dbReference type="FunFam" id="3.40.640.10:FF:000066">
    <property type="entry name" value="Aspartate aminotransferase"/>
    <property type="match status" value="1"/>
</dbReference>
<dbReference type="EMBL" id="QMKO01002013">
    <property type="protein sequence ID" value="RTG85232.1"/>
    <property type="molecule type" value="Genomic_DNA"/>
</dbReference>
<dbReference type="EC" id="2.6.1.1" evidence="8"/>
<comment type="similarity">
    <text evidence="2">Belongs to the class-I pyridoxal-phosphate-dependent aminotransferase family.</text>
</comment>
<dbReference type="CDD" id="cd00609">
    <property type="entry name" value="AAT_like"/>
    <property type="match status" value="1"/>
</dbReference>
<gene>
    <name evidence="10" type="ORF">DC041_0013150</name>
</gene>
<dbReference type="GO" id="GO:0005739">
    <property type="term" value="C:mitochondrion"/>
    <property type="evidence" value="ECO:0007669"/>
    <property type="project" value="TreeGrafter"/>
</dbReference>
<dbReference type="InterPro" id="IPR000796">
    <property type="entry name" value="Asp_trans"/>
</dbReference>
<proteinExistence type="inferred from homology"/>
<name>A0A430QC02_SCHBO</name>
<evidence type="ECO:0000256" key="4">
    <source>
        <dbReference type="ARBA" id="ARBA00022576"/>
    </source>
</evidence>
<feature type="domain" description="Aminotransferase class I/classII large" evidence="9">
    <location>
        <begin position="45"/>
        <end position="381"/>
    </location>
</feature>
<dbReference type="GO" id="GO:0030170">
    <property type="term" value="F:pyridoxal phosphate binding"/>
    <property type="evidence" value="ECO:0007669"/>
    <property type="project" value="InterPro"/>
</dbReference>
<dbReference type="InterPro" id="IPR015424">
    <property type="entry name" value="PyrdxlP-dep_Trfase"/>
</dbReference>
<dbReference type="Gene3D" id="3.40.640.10">
    <property type="entry name" value="Type I PLP-dependent aspartate aminotransferase-like (Major domain)"/>
    <property type="match status" value="1"/>
</dbReference>
<comment type="miscellaneous">
    <text evidence="8">In eukaryotes there are cytoplasmic, mitochondrial and chloroplastic isozymes.</text>
</comment>
<dbReference type="InterPro" id="IPR004839">
    <property type="entry name" value="Aminotransferase_I/II_large"/>
</dbReference>
<dbReference type="GO" id="GO:0006533">
    <property type="term" value="P:L-aspartate catabolic process"/>
    <property type="evidence" value="ECO:0007669"/>
    <property type="project" value="TreeGrafter"/>
</dbReference>
<dbReference type="AlphaFoldDB" id="A0A430QC02"/>
<dbReference type="Gene3D" id="3.90.1150.10">
    <property type="entry name" value="Aspartate Aminotransferase, domain 1"/>
    <property type="match status" value="2"/>
</dbReference>
<dbReference type="NCBIfam" id="NF006719">
    <property type="entry name" value="PRK09257.1"/>
    <property type="match status" value="1"/>
</dbReference>
<sequence>MPSKFSVFTYVVRGLSSSHWNHVKLGPPDAILGITEAYNRDTNPQKINLGAGAYRDDNGRPFVLPSVKEAESLLLAKNLNKEYAPISGIPQFCDLSIKLALTDQSSRIKNRCNATTQTISGTGALRIGGSFINEFAEQKHIWMPTPTWGNHKPIFTHSGLNVHQYRYYNSNTCGLDIDGCLSDLSKIPKGHFVLLHACAHNPTGVDPSFDQWQKIEEILQSRGLIPFFDCAYQGFASGNIDNDAKAIRYFTDELNFPTILLTQSFAKNMGLYGERVGAFTLLCSSPDEAERCLSQIKIIIRPMYSNPPIHGARIATELMSNPDLRQKWLIDLKTMADRIITMRQSLRNSLTKAGSHHDWSHITNQIGMFCYSGLNPSQSLRNSLTKAGSHHDWSHITNQIGMFCYSGLNPSQVEKLTNEYSIYLTKDGRISIAGLSSKNVDYLAHAMHQVTK</sequence>
<comment type="caution">
    <text evidence="10">The sequence shown here is derived from an EMBL/GenBank/DDBJ whole genome shotgun (WGS) entry which is preliminary data.</text>
</comment>